<accession>A0A175YGK4</accession>
<dbReference type="EMBL" id="LNRQ01000009">
    <property type="protein sequence ID" value="KZM82390.1"/>
    <property type="molecule type" value="Genomic_DNA"/>
</dbReference>
<proteinExistence type="predicted"/>
<dbReference type="Gramene" id="KZM82390">
    <property type="protein sequence ID" value="KZM82390"/>
    <property type="gene ID" value="DCAR_029959"/>
</dbReference>
<organism evidence="1">
    <name type="scientific">Daucus carota subsp. sativus</name>
    <name type="common">Carrot</name>
    <dbReference type="NCBI Taxonomy" id="79200"/>
    <lineage>
        <taxon>Eukaryota</taxon>
        <taxon>Viridiplantae</taxon>
        <taxon>Streptophyta</taxon>
        <taxon>Embryophyta</taxon>
        <taxon>Tracheophyta</taxon>
        <taxon>Spermatophyta</taxon>
        <taxon>Magnoliopsida</taxon>
        <taxon>eudicotyledons</taxon>
        <taxon>Gunneridae</taxon>
        <taxon>Pentapetalae</taxon>
        <taxon>asterids</taxon>
        <taxon>campanulids</taxon>
        <taxon>Apiales</taxon>
        <taxon>Apiaceae</taxon>
        <taxon>Apioideae</taxon>
        <taxon>Scandiceae</taxon>
        <taxon>Daucinae</taxon>
        <taxon>Daucus</taxon>
        <taxon>Daucus sect. Daucus</taxon>
    </lineage>
</organism>
<sequence length="176" mass="20051">MDPKKMNRKRFQVAKNDLGVELTKLTNASMDLNSSLEKANELFDNMLKNIKDRQADIVKSCRKLENQYGEAIRVLDDKPNASGDESGGENELLPKGYAEDVKKFVTDCRDSFNGHGVIMKNECSAMEDLFKSYNNMLQVSIDELKNREVVIGNLRRTLRCKLSIFGRTEVEYSDSK</sequence>
<reference evidence="1" key="1">
    <citation type="journal article" date="2016" name="Nat. Genet.">
        <title>A high-quality carrot genome assembly provides new insights into carotenoid accumulation and asterid genome evolution.</title>
        <authorList>
            <person name="Iorizzo M."/>
            <person name="Ellison S."/>
            <person name="Senalik D."/>
            <person name="Zeng P."/>
            <person name="Satapoomin P."/>
            <person name="Huang J."/>
            <person name="Bowman M."/>
            <person name="Iovene M."/>
            <person name="Sanseverino W."/>
            <person name="Cavagnaro P."/>
            <person name="Yildiz M."/>
            <person name="Macko-Podgorni A."/>
            <person name="Moranska E."/>
            <person name="Grzebelus E."/>
            <person name="Grzebelus D."/>
            <person name="Ashrafi H."/>
            <person name="Zheng Z."/>
            <person name="Cheng S."/>
            <person name="Spooner D."/>
            <person name="Van Deynze A."/>
            <person name="Simon P."/>
        </authorList>
    </citation>
    <scope>NUCLEOTIDE SEQUENCE [LARGE SCALE GENOMIC DNA]</scope>
    <source>
        <tissue evidence="1">Leaf</tissue>
    </source>
</reference>
<name>A0A175YGK4_DAUCS</name>
<dbReference type="AlphaFoldDB" id="A0A175YGK4"/>
<gene>
    <name evidence="1" type="ORF">DCAR_029959</name>
</gene>
<evidence type="ECO:0000313" key="1">
    <source>
        <dbReference type="EMBL" id="KZM82390.1"/>
    </source>
</evidence>
<comment type="caution">
    <text evidence="1">The sequence shown here is derived from an EMBL/GenBank/DDBJ whole genome shotgun (WGS) entry which is preliminary data.</text>
</comment>
<protein>
    <submittedName>
        <fullName evidence="1">Uncharacterized protein</fullName>
    </submittedName>
</protein>